<dbReference type="InterPro" id="IPR014001">
    <property type="entry name" value="Helicase_ATP-bd"/>
</dbReference>
<dbReference type="Gene3D" id="1.20.120.1080">
    <property type="match status" value="1"/>
</dbReference>
<proteinExistence type="inferred from homology"/>
<feature type="domain" description="Helicase C-terminal" evidence="10">
    <location>
        <begin position="290"/>
        <end position="478"/>
    </location>
</feature>
<dbReference type="InterPro" id="IPR011545">
    <property type="entry name" value="DEAD/DEAH_box_helicase_dom"/>
</dbReference>
<dbReference type="GO" id="GO:0016787">
    <property type="term" value="F:hydrolase activity"/>
    <property type="evidence" value="ECO:0007669"/>
    <property type="project" value="UniProtKB-KW"/>
</dbReference>
<dbReference type="Gene3D" id="3.40.50.300">
    <property type="entry name" value="P-loop containing nucleotide triphosphate hydrolases"/>
    <property type="match status" value="2"/>
</dbReference>
<evidence type="ECO:0000256" key="2">
    <source>
        <dbReference type="ARBA" id="ARBA00012552"/>
    </source>
</evidence>
<comment type="similarity">
    <text evidence="1">Belongs to the DEAD box helicase family. DEAH subfamily.</text>
</comment>
<evidence type="ECO:0000259" key="10">
    <source>
        <dbReference type="PROSITE" id="PS51194"/>
    </source>
</evidence>
<dbReference type="CDD" id="cd18791">
    <property type="entry name" value="SF2_C_RHA"/>
    <property type="match status" value="1"/>
</dbReference>
<dbReference type="SMART" id="SM00847">
    <property type="entry name" value="HA2"/>
    <property type="match status" value="1"/>
</dbReference>
<keyword evidence="5" id="KW-0347">Helicase</keyword>
<evidence type="ECO:0000256" key="4">
    <source>
        <dbReference type="ARBA" id="ARBA00022801"/>
    </source>
</evidence>
<protein>
    <recommendedName>
        <fullName evidence="2">RNA helicase</fullName>
        <ecNumber evidence="2">3.6.4.13</ecNumber>
    </recommendedName>
</protein>
<dbReference type="Pfam" id="PF07717">
    <property type="entry name" value="OB_NTP_bind"/>
    <property type="match status" value="1"/>
</dbReference>
<dbReference type="PANTHER" id="PTHR18934:SF136">
    <property type="entry name" value="ATP-DEPENDENT RNA HELICASE DHX35-RELATED"/>
    <property type="match status" value="1"/>
</dbReference>
<dbReference type="GO" id="GO:0003724">
    <property type="term" value="F:RNA helicase activity"/>
    <property type="evidence" value="ECO:0007669"/>
    <property type="project" value="UniProtKB-EC"/>
</dbReference>
<dbReference type="Pfam" id="PF21010">
    <property type="entry name" value="HA2_C"/>
    <property type="match status" value="1"/>
</dbReference>
<dbReference type="EMBL" id="HBEQ01011117">
    <property type="protein sequence ID" value="CAD8521508.1"/>
    <property type="molecule type" value="Transcribed_RNA"/>
</dbReference>
<comment type="catalytic activity">
    <reaction evidence="7">
        <text>ATP + H2O = ADP + phosphate + H(+)</text>
        <dbReference type="Rhea" id="RHEA:13065"/>
        <dbReference type="ChEBI" id="CHEBI:15377"/>
        <dbReference type="ChEBI" id="CHEBI:15378"/>
        <dbReference type="ChEBI" id="CHEBI:30616"/>
        <dbReference type="ChEBI" id="CHEBI:43474"/>
        <dbReference type="ChEBI" id="CHEBI:456216"/>
        <dbReference type="EC" id="3.6.4.13"/>
    </reaction>
</comment>
<dbReference type="InterPro" id="IPR002464">
    <property type="entry name" value="DNA/RNA_helicase_DEAH_CS"/>
</dbReference>
<evidence type="ECO:0000313" key="11">
    <source>
        <dbReference type="EMBL" id="CAD8521508.1"/>
    </source>
</evidence>
<dbReference type="Pfam" id="PF00270">
    <property type="entry name" value="DEAD"/>
    <property type="match status" value="1"/>
</dbReference>
<dbReference type="Pfam" id="PF00271">
    <property type="entry name" value="Helicase_C"/>
    <property type="match status" value="1"/>
</dbReference>
<dbReference type="SMART" id="SM00487">
    <property type="entry name" value="DEXDc"/>
    <property type="match status" value="1"/>
</dbReference>
<accession>A0A7S0NMC5</accession>
<dbReference type="InterPro" id="IPR007502">
    <property type="entry name" value="Helicase-assoc_dom"/>
</dbReference>
<dbReference type="Pfam" id="PF04408">
    <property type="entry name" value="WHD_HA2"/>
    <property type="match status" value="1"/>
</dbReference>
<dbReference type="GO" id="GO:0003723">
    <property type="term" value="F:RNA binding"/>
    <property type="evidence" value="ECO:0007669"/>
    <property type="project" value="TreeGrafter"/>
</dbReference>
<sequence>MQAQRESGRCQRRRRHGLSISRMAFWKPGSKKPEASLPLSAEVDREGPGDSGGRLVIFNRNENLALQAQRERLPIFKTRDAILHLVETRATTVLVGQTGCGKTTQVPQYLVEAGWTAGGRLVACTQPRRVAAMTVASRVADEMGVTLGAEVGYAVRFENVSTPGVTRVRFCTDGVLLRELMEDPLLSRYSVVMVDEAHERSLATDLLLGLLKKVQRRRPDLRIIIASATIQAEEFAAFFDTRHLAPKPASEASSVNAPSREPGIVSVEGRAHTVLIHYLEKPAPDYVKAAVGAAIDVHRAEGPGDVLVFLTGEEEIEAAVSMLQEEAEDNSRRLLGGGAGTNPAGGPERFTVHPLYAGLSPAQQMEAFRPAPRYTRKIVVASNVAETSVTIEGVVYVVDCCFVKQKAYDPTRGMESLLTAEASRASANQRAGRAGRVRPGKAYRLCTEKAFRDLPETAPPEMIRSDLAATVLQLKALGIDNIMNFEWLSPPPAANMIKALELLYALQAIDDDARLTKPLGMHLAELPLEPQLGKALLVSGELGCVEEMLTVSAYLQVQTLWVSPRGRQKRLDECRDRFAVAEGDAVTALNIHTAWCKAGGAQGGGRARSFADKNMLSHRALVRASDIRAQLARHVRRVGLVVSSAGKDSAPVRRAMTAGFFANAAALAPHGEGAEGSAFRSVRGGATLFIHPGSVLFRARPAMVVYAAAVRTGREYMRDVTAIDPEWLSELAPHFYAMTQRSGNERPADAAAVF</sequence>
<dbReference type="GO" id="GO:0005524">
    <property type="term" value="F:ATP binding"/>
    <property type="evidence" value="ECO:0007669"/>
    <property type="project" value="UniProtKB-KW"/>
</dbReference>
<reference evidence="11" key="1">
    <citation type="submission" date="2021-01" db="EMBL/GenBank/DDBJ databases">
        <authorList>
            <person name="Corre E."/>
            <person name="Pelletier E."/>
            <person name="Niang G."/>
            <person name="Scheremetjew M."/>
            <person name="Finn R."/>
            <person name="Kale V."/>
            <person name="Holt S."/>
            <person name="Cochrane G."/>
            <person name="Meng A."/>
            <person name="Brown T."/>
            <person name="Cohen L."/>
        </authorList>
    </citation>
    <scope>NUCLEOTIDE SEQUENCE</scope>
    <source>
        <strain evidence="11">CCMP1723</strain>
    </source>
</reference>
<dbReference type="SUPFAM" id="SSF52540">
    <property type="entry name" value="P-loop containing nucleoside triphosphate hydrolases"/>
    <property type="match status" value="1"/>
</dbReference>
<feature type="domain" description="Helicase ATP-binding" evidence="9">
    <location>
        <begin position="83"/>
        <end position="248"/>
    </location>
</feature>
<evidence type="ECO:0000256" key="1">
    <source>
        <dbReference type="ARBA" id="ARBA00008792"/>
    </source>
</evidence>
<evidence type="ECO:0000256" key="5">
    <source>
        <dbReference type="ARBA" id="ARBA00022806"/>
    </source>
</evidence>
<evidence type="ECO:0000256" key="8">
    <source>
        <dbReference type="SAM" id="MobiDB-lite"/>
    </source>
</evidence>
<evidence type="ECO:0000256" key="3">
    <source>
        <dbReference type="ARBA" id="ARBA00022741"/>
    </source>
</evidence>
<evidence type="ECO:0000256" key="6">
    <source>
        <dbReference type="ARBA" id="ARBA00022840"/>
    </source>
</evidence>
<keyword evidence="6" id="KW-0067">ATP-binding</keyword>
<evidence type="ECO:0000256" key="7">
    <source>
        <dbReference type="ARBA" id="ARBA00047984"/>
    </source>
</evidence>
<name>A0A7S0NMC5_MICPS</name>
<dbReference type="EC" id="3.6.4.13" evidence="2"/>
<gene>
    <name evidence="11" type="ORF">MCOM1403_LOCUS8938</name>
</gene>
<feature type="region of interest" description="Disordered" evidence="8">
    <location>
        <begin position="1"/>
        <end position="51"/>
    </location>
</feature>
<dbReference type="InterPro" id="IPR011709">
    <property type="entry name" value="DEAD-box_helicase_OB_fold"/>
</dbReference>
<dbReference type="PROSITE" id="PS51194">
    <property type="entry name" value="HELICASE_CTER"/>
    <property type="match status" value="1"/>
</dbReference>
<dbReference type="InterPro" id="IPR027417">
    <property type="entry name" value="P-loop_NTPase"/>
</dbReference>
<dbReference type="SMART" id="SM00490">
    <property type="entry name" value="HELICc"/>
    <property type="match status" value="1"/>
</dbReference>
<keyword evidence="3" id="KW-0547">Nucleotide-binding</keyword>
<dbReference type="PROSITE" id="PS00690">
    <property type="entry name" value="DEAH_ATP_HELICASE"/>
    <property type="match status" value="1"/>
</dbReference>
<keyword evidence="4" id="KW-0378">Hydrolase</keyword>
<dbReference type="AlphaFoldDB" id="A0A7S0NMC5"/>
<evidence type="ECO:0000259" key="9">
    <source>
        <dbReference type="PROSITE" id="PS51192"/>
    </source>
</evidence>
<dbReference type="InterPro" id="IPR048333">
    <property type="entry name" value="HA2_WH"/>
</dbReference>
<dbReference type="PANTHER" id="PTHR18934">
    <property type="entry name" value="ATP-DEPENDENT RNA HELICASE"/>
    <property type="match status" value="1"/>
</dbReference>
<dbReference type="PROSITE" id="PS51192">
    <property type="entry name" value="HELICASE_ATP_BIND_1"/>
    <property type="match status" value="1"/>
</dbReference>
<dbReference type="InterPro" id="IPR001650">
    <property type="entry name" value="Helicase_C-like"/>
</dbReference>
<organism evidence="11">
    <name type="scientific">Micromonas pusilla</name>
    <name type="common">Picoplanktonic green alga</name>
    <name type="synonym">Chromulina pusilla</name>
    <dbReference type="NCBI Taxonomy" id="38833"/>
    <lineage>
        <taxon>Eukaryota</taxon>
        <taxon>Viridiplantae</taxon>
        <taxon>Chlorophyta</taxon>
        <taxon>Mamiellophyceae</taxon>
        <taxon>Mamiellales</taxon>
        <taxon>Mamiellaceae</taxon>
        <taxon>Micromonas</taxon>
    </lineage>
</organism>
<dbReference type="FunFam" id="3.40.50.300:FF:000578">
    <property type="entry name" value="probable ATP-dependent RNA helicase DHX35"/>
    <property type="match status" value="1"/>
</dbReference>